<organism evidence="1 2">
    <name type="scientific">Arenicella xantha</name>
    <dbReference type="NCBI Taxonomy" id="644221"/>
    <lineage>
        <taxon>Bacteria</taxon>
        <taxon>Pseudomonadati</taxon>
        <taxon>Pseudomonadota</taxon>
        <taxon>Gammaproteobacteria</taxon>
        <taxon>Arenicellales</taxon>
        <taxon>Arenicellaceae</taxon>
        <taxon>Arenicella</taxon>
    </lineage>
</organism>
<dbReference type="OrthoDB" id="6196953at2"/>
<proteinExistence type="predicted"/>
<sequence length="85" mass="9869">MNIDRPMASLFFEIKREAPFEERADMKISSPDVGQRLVTLYRATDNKALKTMIKTFMEHAGEDWAQQLAEPKKSKLLFYRSSASR</sequence>
<reference evidence="1 2" key="1">
    <citation type="submission" date="2018-06" db="EMBL/GenBank/DDBJ databases">
        <title>Genomic Encyclopedia of Type Strains, Phase IV (KMG-IV): sequencing the most valuable type-strain genomes for metagenomic binning, comparative biology and taxonomic classification.</title>
        <authorList>
            <person name="Goeker M."/>
        </authorList>
    </citation>
    <scope>NUCLEOTIDE SEQUENCE [LARGE SCALE GENOMIC DNA]</scope>
    <source>
        <strain evidence="1 2">DSM 24032</strain>
    </source>
</reference>
<gene>
    <name evidence="1" type="ORF">DFR28_102855</name>
</gene>
<name>A0A395JPC4_9GAMM</name>
<protein>
    <submittedName>
        <fullName evidence="1">Uncharacterized protein</fullName>
    </submittedName>
</protein>
<dbReference type="InParanoid" id="A0A395JPC4"/>
<dbReference type="Proteomes" id="UP000253083">
    <property type="component" value="Unassembled WGS sequence"/>
</dbReference>
<comment type="caution">
    <text evidence="1">The sequence shown here is derived from an EMBL/GenBank/DDBJ whole genome shotgun (WGS) entry which is preliminary data.</text>
</comment>
<accession>A0A395JPC4</accession>
<evidence type="ECO:0000313" key="1">
    <source>
        <dbReference type="EMBL" id="RBP51428.1"/>
    </source>
</evidence>
<dbReference type="EMBL" id="QNRT01000002">
    <property type="protein sequence ID" value="RBP51428.1"/>
    <property type="molecule type" value="Genomic_DNA"/>
</dbReference>
<dbReference type="RefSeq" id="WP_113954198.1">
    <property type="nucleotide sequence ID" value="NZ_QNRT01000002.1"/>
</dbReference>
<keyword evidence="2" id="KW-1185">Reference proteome</keyword>
<evidence type="ECO:0000313" key="2">
    <source>
        <dbReference type="Proteomes" id="UP000253083"/>
    </source>
</evidence>
<dbReference type="AlphaFoldDB" id="A0A395JPC4"/>